<evidence type="ECO:0000313" key="2">
    <source>
        <dbReference type="Proteomes" id="UP000639516"/>
    </source>
</evidence>
<name>A0ABR7U3I5_9BRAD</name>
<gene>
    <name evidence="1" type="ORF">HA482_10010</name>
</gene>
<protein>
    <submittedName>
        <fullName evidence="1">DUF3108 domain-containing protein</fullName>
    </submittedName>
</protein>
<dbReference type="Proteomes" id="UP000639516">
    <property type="component" value="Unassembled WGS sequence"/>
</dbReference>
<dbReference type="EMBL" id="JAATTO010000012">
    <property type="protein sequence ID" value="MBC9978550.1"/>
    <property type="molecule type" value="Genomic_DNA"/>
</dbReference>
<comment type="caution">
    <text evidence="1">The sequence shown here is derived from an EMBL/GenBank/DDBJ whole genome shotgun (WGS) entry which is preliminary data.</text>
</comment>
<proteinExistence type="predicted"/>
<sequence length="286" mass="30262">MERKTFVLIGVMLTLGIINLQATNASAETIRALYSLRYLNLNVGEIATVTDVVASGYRTVLDARVTGLATVASGFKTNMASSGVIRDGSVLPSAFSATEASGSGEDHKLRILLDSGNVTSVDITPPFDTAPGAVPITEAHKISVVDPTSALILPVPGVEPTVGPAACERTLRIFSGIVRFDLRFAFVKTEEIIGNAYKGSVSVCSVRFVPIAGYKPSASMIHFMAANQQIEVRLAPVKGSRLVVLAALNIPLQIGTAALDLERLDVVEASPLRPPARALVSQRNEH</sequence>
<organism evidence="1 2">
    <name type="scientific">Bradyrhizobium campsiandrae</name>
    <dbReference type="NCBI Taxonomy" id="1729892"/>
    <lineage>
        <taxon>Bacteria</taxon>
        <taxon>Pseudomonadati</taxon>
        <taxon>Pseudomonadota</taxon>
        <taxon>Alphaproteobacteria</taxon>
        <taxon>Hyphomicrobiales</taxon>
        <taxon>Nitrobacteraceae</taxon>
        <taxon>Bradyrhizobium</taxon>
    </lineage>
</organism>
<keyword evidence="2" id="KW-1185">Reference proteome</keyword>
<reference evidence="1 2" key="1">
    <citation type="journal article" date="2020" name="Arch. Microbiol.">
        <title>Bradyrhizobium campsiandrae sp. nov., a nitrogen-fixing bacterial strain isolated from a native leguminous tree from the Amazon adapted to flooded conditions.</title>
        <authorList>
            <person name="Cabral Michel D."/>
            <person name="Martins da Costa E."/>
            <person name="Azarias Guimaraes A."/>
            <person name="Soares de Carvalho T."/>
            <person name="Santos de Castro Caputo P."/>
            <person name="Willems A."/>
            <person name="de Souza Moreira F.M."/>
        </authorList>
    </citation>
    <scope>NUCLEOTIDE SEQUENCE [LARGE SCALE GENOMIC DNA]</scope>
    <source>
        <strain evidence="2">INPA 384B</strain>
    </source>
</reference>
<dbReference type="Pfam" id="PF11306">
    <property type="entry name" value="DUF3108"/>
    <property type="match status" value="1"/>
</dbReference>
<accession>A0ABR7U3I5</accession>
<evidence type="ECO:0000313" key="1">
    <source>
        <dbReference type="EMBL" id="MBC9978550.1"/>
    </source>
</evidence>
<dbReference type="RefSeq" id="WP_188102676.1">
    <property type="nucleotide sequence ID" value="NZ_JAANIH010000028.1"/>
</dbReference>
<dbReference type="InterPro" id="IPR021457">
    <property type="entry name" value="DUF3108"/>
</dbReference>